<accession>A0A812N0D9</accession>
<name>A0A812N0D9_9DINO</name>
<sequence>MRRLHPKQAVLEFFERYTAITDRKELKYHFHDKTVAHPSRPRFFVAELLCPVFYNGIFEGHPKRTEAQAEISAAEVFTADPHVVEAAGKLPPHLGKIRQRVALNRQQKDAILWAGLSPYEFSRRMIHQVYMGFQQFGCRTAIWDNNL</sequence>
<proteinExistence type="predicted"/>
<dbReference type="EMBL" id="CAJNDS010002002">
    <property type="protein sequence ID" value="CAE7295637.1"/>
    <property type="molecule type" value="Genomic_DNA"/>
</dbReference>
<evidence type="ECO:0000313" key="2">
    <source>
        <dbReference type="Proteomes" id="UP000604046"/>
    </source>
</evidence>
<comment type="caution">
    <text evidence="1">The sequence shown here is derived from an EMBL/GenBank/DDBJ whole genome shotgun (WGS) entry which is preliminary data.</text>
</comment>
<dbReference type="AlphaFoldDB" id="A0A812N0D9"/>
<gene>
    <name evidence="1" type="ORF">SNAT2548_LOCUS15567</name>
</gene>
<dbReference type="Proteomes" id="UP000604046">
    <property type="component" value="Unassembled WGS sequence"/>
</dbReference>
<evidence type="ECO:0000313" key="1">
    <source>
        <dbReference type="EMBL" id="CAE7295637.1"/>
    </source>
</evidence>
<protein>
    <submittedName>
        <fullName evidence="1">Uncharacterized protein</fullName>
    </submittedName>
</protein>
<keyword evidence="2" id="KW-1185">Reference proteome</keyword>
<organism evidence="1 2">
    <name type="scientific">Symbiodinium natans</name>
    <dbReference type="NCBI Taxonomy" id="878477"/>
    <lineage>
        <taxon>Eukaryota</taxon>
        <taxon>Sar</taxon>
        <taxon>Alveolata</taxon>
        <taxon>Dinophyceae</taxon>
        <taxon>Suessiales</taxon>
        <taxon>Symbiodiniaceae</taxon>
        <taxon>Symbiodinium</taxon>
    </lineage>
</organism>
<reference evidence="1" key="1">
    <citation type="submission" date="2021-02" db="EMBL/GenBank/DDBJ databases">
        <authorList>
            <person name="Dougan E. K."/>
            <person name="Rhodes N."/>
            <person name="Thang M."/>
            <person name="Chan C."/>
        </authorList>
    </citation>
    <scope>NUCLEOTIDE SEQUENCE</scope>
</reference>